<accession>A0A936ZSE2</accession>
<evidence type="ECO:0000313" key="2">
    <source>
        <dbReference type="Proteomes" id="UP000613011"/>
    </source>
</evidence>
<proteinExistence type="predicted"/>
<keyword evidence="2" id="KW-1185">Reference proteome</keyword>
<dbReference type="Proteomes" id="UP000613011">
    <property type="component" value="Unassembled WGS sequence"/>
</dbReference>
<name>A0A936ZSE2_9BURK</name>
<protein>
    <submittedName>
        <fullName evidence="1">Phage head closure protein</fullName>
    </submittedName>
</protein>
<dbReference type="AlphaFoldDB" id="A0A936ZSE2"/>
<dbReference type="EMBL" id="JAEQNA010000001">
    <property type="protein sequence ID" value="MBL0419759.1"/>
    <property type="molecule type" value="Genomic_DNA"/>
</dbReference>
<reference evidence="1" key="1">
    <citation type="submission" date="2021-01" db="EMBL/GenBank/DDBJ databases">
        <title>Ramlibacter sp. strain AW1 16S ribosomal RNA gene Genome sequencing and assembly.</title>
        <authorList>
            <person name="Kang M."/>
        </authorList>
    </citation>
    <scope>NUCLEOTIDE SEQUENCE</scope>
    <source>
        <strain evidence="1">AW1</strain>
    </source>
</reference>
<dbReference type="InterPro" id="IPR038666">
    <property type="entry name" value="SSP1_head-tail_sf"/>
</dbReference>
<dbReference type="Pfam" id="PF05521">
    <property type="entry name" value="Phage_HCP"/>
    <property type="match status" value="1"/>
</dbReference>
<gene>
    <name evidence="1" type="ORF">JI739_05295</name>
</gene>
<evidence type="ECO:0000313" key="1">
    <source>
        <dbReference type="EMBL" id="MBL0419759.1"/>
    </source>
</evidence>
<dbReference type="NCBIfam" id="TIGR01563">
    <property type="entry name" value="gp16_SPP1"/>
    <property type="match status" value="1"/>
</dbReference>
<sequence>MQAGKLRHRVSLQSLVPSQDPVTGVVTNAWTALATVWASVEPLSAREFLQASALSSQVVARIRIRYLAGVMSSMRIIHGERTYNIEGVLPDAASGTEYLTLPVSEIVNG</sequence>
<organism evidence="1 2">
    <name type="scientific">Ramlibacter aurantiacus</name>
    <dbReference type="NCBI Taxonomy" id="2801330"/>
    <lineage>
        <taxon>Bacteria</taxon>
        <taxon>Pseudomonadati</taxon>
        <taxon>Pseudomonadota</taxon>
        <taxon>Betaproteobacteria</taxon>
        <taxon>Burkholderiales</taxon>
        <taxon>Comamonadaceae</taxon>
        <taxon>Ramlibacter</taxon>
    </lineage>
</organism>
<dbReference type="InterPro" id="IPR008767">
    <property type="entry name" value="Phage_SPP1_head-tail_adaptor"/>
</dbReference>
<comment type="caution">
    <text evidence="1">The sequence shown here is derived from an EMBL/GenBank/DDBJ whole genome shotgun (WGS) entry which is preliminary data.</text>
</comment>
<dbReference type="Gene3D" id="2.40.10.270">
    <property type="entry name" value="Bacteriophage SPP1 head-tail adaptor protein"/>
    <property type="match status" value="1"/>
</dbReference>
<dbReference type="RefSeq" id="WP_201682766.1">
    <property type="nucleotide sequence ID" value="NZ_JAEQNA010000001.1"/>
</dbReference>